<dbReference type="CDD" id="cd01335">
    <property type="entry name" value="Radical_SAM"/>
    <property type="match status" value="1"/>
</dbReference>
<dbReference type="GO" id="GO:0046872">
    <property type="term" value="F:metal ion binding"/>
    <property type="evidence" value="ECO:0007669"/>
    <property type="project" value="UniProtKB-KW"/>
</dbReference>
<evidence type="ECO:0000256" key="3">
    <source>
        <dbReference type="ARBA" id="ARBA00022723"/>
    </source>
</evidence>
<dbReference type="Proteomes" id="UP000218731">
    <property type="component" value="Plasmid pKF715A"/>
</dbReference>
<evidence type="ECO:0000256" key="5">
    <source>
        <dbReference type="ARBA" id="ARBA00023014"/>
    </source>
</evidence>
<keyword evidence="5" id="KW-0411">Iron-sulfur</keyword>
<dbReference type="InterPro" id="IPR058240">
    <property type="entry name" value="rSAM_sf"/>
</dbReference>
<evidence type="ECO:0000256" key="1">
    <source>
        <dbReference type="ARBA" id="ARBA00001966"/>
    </source>
</evidence>
<keyword evidence="6" id="KW-0614">Plasmid</keyword>
<accession>A0A1L7NNC5</accession>
<evidence type="ECO:0000256" key="2">
    <source>
        <dbReference type="ARBA" id="ARBA00022691"/>
    </source>
</evidence>
<keyword evidence="4" id="KW-0408">Iron</keyword>
<organism evidence="6 7">
    <name type="scientific">Pseudomonas putida</name>
    <name type="common">Arthrobacter siderocapsulatus</name>
    <dbReference type="NCBI Taxonomy" id="303"/>
    <lineage>
        <taxon>Bacteria</taxon>
        <taxon>Pseudomonadati</taxon>
        <taxon>Pseudomonadota</taxon>
        <taxon>Gammaproteobacteria</taxon>
        <taxon>Pseudomonadales</taxon>
        <taxon>Pseudomonadaceae</taxon>
        <taxon>Pseudomonas</taxon>
    </lineage>
</organism>
<name>A0A1L7NNC5_PSEPU</name>
<dbReference type="GO" id="GO:0051536">
    <property type="term" value="F:iron-sulfur cluster binding"/>
    <property type="evidence" value="ECO:0007669"/>
    <property type="project" value="UniProtKB-KW"/>
</dbReference>
<dbReference type="InterPro" id="IPR007197">
    <property type="entry name" value="rSAM"/>
</dbReference>
<evidence type="ECO:0000313" key="7">
    <source>
        <dbReference type="Proteomes" id="UP000218731"/>
    </source>
</evidence>
<dbReference type="PANTHER" id="PTHR43273">
    <property type="entry name" value="ANAEROBIC SULFATASE-MATURATING ENZYME HOMOLOG ASLB-RELATED"/>
    <property type="match status" value="1"/>
</dbReference>
<gene>
    <name evidence="6" type="ORF">KF715C_pA4750</name>
</gene>
<dbReference type="AlphaFoldDB" id="A0A1L7NNC5"/>
<reference evidence="6 7" key="1">
    <citation type="submission" date="2015-11" db="EMBL/GenBank/DDBJ databases">
        <title>Complete genome sequencing of a biphenyl-degrading bacterium, Pseudomonas putida KF715 (=NBRC110667).</title>
        <authorList>
            <person name="Suenaga H."/>
            <person name="Fujihara N."/>
            <person name="Watanabe T."/>
            <person name="Hirose J."/>
            <person name="Kimura N."/>
            <person name="Yamazoe A."/>
            <person name="Hosoyama A."/>
            <person name="Shimodaira J."/>
            <person name="Furukawa K."/>
        </authorList>
    </citation>
    <scope>NUCLEOTIDE SEQUENCE [LARGE SCALE GENOMIC DNA]</scope>
    <source>
        <strain evidence="6 7">KF715</strain>
        <plasmid evidence="7">Plasmid pkf715a dna</plasmid>
    </source>
</reference>
<dbReference type="InterPro" id="IPR013785">
    <property type="entry name" value="Aldolase_TIM"/>
</dbReference>
<keyword evidence="3" id="KW-0479">Metal-binding</keyword>
<dbReference type="Gene3D" id="3.20.20.70">
    <property type="entry name" value="Aldolase class I"/>
    <property type="match status" value="1"/>
</dbReference>
<sequence>MHNALDMLNVCIAPTRLCNLRCEHCYITPELLGDKTMMAESVYRKTFDRIEQLFNADRKVSKINIELLGGELTMMPLEFWERNLPWTLERMASWDSLYDAEAALIWCTNLIFKDDGYIDLLNRMGERFGHGLDLFVPWEPDTNRFKKDFKLLPRYLATLEAITQIKRKTLCITMSRAVIEQGPQFIVDTFIQKGITDVTCDMLYPAGSGKAYFARNCTYGQVSDFIIELRGLLPDHVELSPLIEMESACRTLTHYHYPGNDTYDLEVEPNGEVTFNSSYTGDESVFATHTLSVADDAFAVKTVFNNAPELRHRHGMPYEECRSCEFAVACSGGWAWHKQLSPEMSQLISHGDCAGLKRVWAFAKSRAGVSQSDRSQYLALIERRQRRGASELRRLESAVARGADVPLVEDAFAGDYEGYFAQLTRPRLVVMASGNLHGKSWTERLFFYDAIGSQVMLDAGWLARAADEGGEELFRHIVYRNYHFLAFPGQGVADELLYRHHWPLSQLFIDALNSIREGRGSPFDSALGRHDELFEFAYRVYEWEQSRVVADAS</sequence>
<evidence type="ECO:0000313" key="6">
    <source>
        <dbReference type="EMBL" id="BAW26980.1"/>
    </source>
</evidence>
<dbReference type="RefSeq" id="WP_020307578.1">
    <property type="nucleotide sequence ID" value="NZ_AP015030.1"/>
</dbReference>
<protein>
    <recommendedName>
        <fullName evidence="8">Radical SAM protein</fullName>
    </recommendedName>
</protein>
<dbReference type="SFLD" id="SFLDS00029">
    <property type="entry name" value="Radical_SAM"/>
    <property type="match status" value="1"/>
</dbReference>
<dbReference type="InterPro" id="IPR023867">
    <property type="entry name" value="Sulphatase_maturase_rSAM"/>
</dbReference>
<dbReference type="GO" id="GO:0016491">
    <property type="term" value="F:oxidoreductase activity"/>
    <property type="evidence" value="ECO:0007669"/>
    <property type="project" value="InterPro"/>
</dbReference>
<evidence type="ECO:0000256" key="4">
    <source>
        <dbReference type="ARBA" id="ARBA00023004"/>
    </source>
</evidence>
<comment type="cofactor">
    <cofactor evidence="1">
        <name>[4Fe-4S] cluster</name>
        <dbReference type="ChEBI" id="CHEBI:49883"/>
    </cofactor>
</comment>
<evidence type="ECO:0008006" key="8">
    <source>
        <dbReference type="Google" id="ProtNLM"/>
    </source>
</evidence>
<dbReference type="SUPFAM" id="SSF102114">
    <property type="entry name" value="Radical SAM enzymes"/>
    <property type="match status" value="1"/>
</dbReference>
<proteinExistence type="predicted"/>
<keyword evidence="2" id="KW-0949">S-adenosyl-L-methionine</keyword>
<geneLocation type="plasmid" evidence="7">
    <name>pkf715a dna</name>
</geneLocation>
<dbReference type="EMBL" id="AP015030">
    <property type="protein sequence ID" value="BAW26980.1"/>
    <property type="molecule type" value="Genomic_DNA"/>
</dbReference>
<dbReference type="PANTHER" id="PTHR43273:SF8">
    <property type="entry name" value="RADICAL SAM DOMAIN PROTEIN"/>
    <property type="match status" value="1"/>
</dbReference>